<dbReference type="GO" id="GO:0019748">
    <property type="term" value="P:secondary metabolic process"/>
    <property type="evidence" value="ECO:0007669"/>
    <property type="project" value="TreeGrafter"/>
</dbReference>
<dbReference type="PANTHER" id="PTHR11802:SF254">
    <property type="entry name" value="SERINE CARBOXYPEPTIDASE-LIKE 20"/>
    <property type="match status" value="1"/>
</dbReference>
<evidence type="ECO:0000256" key="5">
    <source>
        <dbReference type="ARBA" id="ARBA00022801"/>
    </source>
</evidence>
<dbReference type="InterPro" id="IPR033124">
    <property type="entry name" value="Ser_caboxypep_his_AS"/>
</dbReference>
<dbReference type="InterPro" id="IPR001563">
    <property type="entry name" value="Peptidase_S10"/>
</dbReference>
<evidence type="ECO:0000256" key="1">
    <source>
        <dbReference type="ARBA" id="ARBA00009431"/>
    </source>
</evidence>
<dbReference type="EMBL" id="JALJOR010000013">
    <property type="protein sequence ID" value="KAK9806895.1"/>
    <property type="molecule type" value="Genomic_DNA"/>
</dbReference>
<sequence length="465" mass="52179">MDVSTRHAEDLVTGIPGYAYDFSSLHYSGYVTVDERHGRHLYYYFATSERDPENDPVVLWLNGGPGCSSFDGFVYEHGPFKFQFDERKGGEGGLVLTPNEHAWNQVANMIYLDSPAGVGLSYSETQSDYITNDTHTARDSHRFLQRFFDKYEEFAKNPFFIVGESYAGVYVPTLAQVVQGSNEAADSHRRINLQGYAVGNGVCDQQIDGNAIMPFAFGKALLSTELYRSLHRSCNGQFWNASYDSECGRLLDEAYDDLRGINIYNILEPCYHKGAEQDGALQQAQQAQHGSRSWPFTGSVKPGLVPNWAHLLGELGHTPPCLESREMWAFLNDDDVRAALHAKPMHIAGRFDECSDRITYSHNMGSMLPIHAELVSKGLQALIYSGDHDMCVPHTGSEAWTRSLNLPVRERWRPWLAGKSQISGYVQEYEGLKFATIRGAGHMVPQTKPKEALALISRFLEGRRL</sequence>
<dbReference type="PROSITE" id="PS00560">
    <property type="entry name" value="CARBOXYPEPT_SER_HIS"/>
    <property type="match status" value="1"/>
</dbReference>
<keyword evidence="7" id="KW-0325">Glycoprotein</keyword>
<dbReference type="InterPro" id="IPR029058">
    <property type="entry name" value="AB_hydrolase_fold"/>
</dbReference>
<comment type="caution">
    <text evidence="9">The sequence shown here is derived from an EMBL/GenBank/DDBJ whole genome shotgun (WGS) entry which is preliminary data.</text>
</comment>
<dbReference type="SUPFAM" id="SSF53474">
    <property type="entry name" value="alpha/beta-Hydrolases"/>
    <property type="match status" value="1"/>
</dbReference>
<keyword evidence="2 8" id="KW-0121">Carboxypeptidase</keyword>
<evidence type="ECO:0000256" key="4">
    <source>
        <dbReference type="ARBA" id="ARBA00022729"/>
    </source>
</evidence>
<dbReference type="PRINTS" id="PR00724">
    <property type="entry name" value="CRBOXYPTASEC"/>
</dbReference>
<dbReference type="AlphaFoldDB" id="A0AAW1PAV5"/>
<comment type="similarity">
    <text evidence="1 8">Belongs to the peptidase S10 family.</text>
</comment>
<dbReference type="FunFam" id="3.40.50.12670:FF:000002">
    <property type="entry name" value="Carboxypeptidase"/>
    <property type="match status" value="1"/>
</dbReference>
<organism evidence="9 10">
    <name type="scientific">[Myrmecia] bisecta</name>
    <dbReference type="NCBI Taxonomy" id="41462"/>
    <lineage>
        <taxon>Eukaryota</taxon>
        <taxon>Viridiplantae</taxon>
        <taxon>Chlorophyta</taxon>
        <taxon>core chlorophytes</taxon>
        <taxon>Trebouxiophyceae</taxon>
        <taxon>Trebouxiales</taxon>
        <taxon>Trebouxiaceae</taxon>
        <taxon>Myrmecia</taxon>
    </lineage>
</organism>
<keyword evidence="3 8" id="KW-0645">Protease</keyword>
<dbReference type="GO" id="GO:0016747">
    <property type="term" value="F:acyltransferase activity, transferring groups other than amino-acyl groups"/>
    <property type="evidence" value="ECO:0007669"/>
    <property type="project" value="TreeGrafter"/>
</dbReference>
<dbReference type="EC" id="3.4.16.-" evidence="8"/>
<evidence type="ECO:0000313" key="10">
    <source>
        <dbReference type="Proteomes" id="UP001489004"/>
    </source>
</evidence>
<gene>
    <name evidence="9" type="ORF">WJX72_006650</name>
</gene>
<protein>
    <recommendedName>
        <fullName evidence="8">Carboxypeptidase</fullName>
        <ecNumber evidence="8">3.4.16.-</ecNumber>
    </recommendedName>
</protein>
<evidence type="ECO:0000256" key="8">
    <source>
        <dbReference type="RuleBase" id="RU361156"/>
    </source>
</evidence>
<reference evidence="9 10" key="1">
    <citation type="journal article" date="2024" name="Nat. Commun.">
        <title>Phylogenomics reveals the evolutionary origins of lichenization in chlorophyte algae.</title>
        <authorList>
            <person name="Puginier C."/>
            <person name="Libourel C."/>
            <person name="Otte J."/>
            <person name="Skaloud P."/>
            <person name="Haon M."/>
            <person name="Grisel S."/>
            <person name="Petersen M."/>
            <person name="Berrin J.G."/>
            <person name="Delaux P.M."/>
            <person name="Dal Grande F."/>
            <person name="Keller J."/>
        </authorList>
    </citation>
    <scope>NUCLEOTIDE SEQUENCE [LARGE SCALE GENOMIC DNA]</scope>
    <source>
        <strain evidence="9 10">SAG 2043</strain>
    </source>
</reference>
<dbReference type="InterPro" id="IPR018202">
    <property type="entry name" value="Ser_caboxypep_ser_AS"/>
</dbReference>
<dbReference type="GO" id="GO:0006508">
    <property type="term" value="P:proteolysis"/>
    <property type="evidence" value="ECO:0007669"/>
    <property type="project" value="UniProtKB-KW"/>
</dbReference>
<dbReference type="PANTHER" id="PTHR11802">
    <property type="entry name" value="SERINE PROTEASE FAMILY S10 SERINE CARBOXYPEPTIDASE"/>
    <property type="match status" value="1"/>
</dbReference>
<keyword evidence="10" id="KW-1185">Reference proteome</keyword>
<evidence type="ECO:0000256" key="7">
    <source>
        <dbReference type="ARBA" id="ARBA00023180"/>
    </source>
</evidence>
<evidence type="ECO:0000313" key="9">
    <source>
        <dbReference type="EMBL" id="KAK9806895.1"/>
    </source>
</evidence>
<dbReference type="FunFam" id="3.40.50.1820:FF:000143">
    <property type="entry name" value="Carboxypeptidase"/>
    <property type="match status" value="1"/>
</dbReference>
<keyword evidence="5 8" id="KW-0378">Hydrolase</keyword>
<evidence type="ECO:0000256" key="2">
    <source>
        <dbReference type="ARBA" id="ARBA00022645"/>
    </source>
</evidence>
<dbReference type="Gene3D" id="3.40.50.1820">
    <property type="entry name" value="alpha/beta hydrolase"/>
    <property type="match status" value="1"/>
</dbReference>
<dbReference type="Gene3D" id="3.40.50.12670">
    <property type="match status" value="1"/>
</dbReference>
<proteinExistence type="inferred from homology"/>
<evidence type="ECO:0000256" key="6">
    <source>
        <dbReference type="ARBA" id="ARBA00023157"/>
    </source>
</evidence>
<dbReference type="GO" id="GO:0004185">
    <property type="term" value="F:serine-type carboxypeptidase activity"/>
    <property type="evidence" value="ECO:0007669"/>
    <property type="project" value="UniProtKB-UniRule"/>
</dbReference>
<keyword evidence="4" id="KW-0732">Signal</keyword>
<dbReference type="Pfam" id="PF00450">
    <property type="entry name" value="Peptidase_S10"/>
    <property type="match status" value="1"/>
</dbReference>
<dbReference type="Proteomes" id="UP001489004">
    <property type="component" value="Unassembled WGS sequence"/>
</dbReference>
<keyword evidence="6" id="KW-1015">Disulfide bond</keyword>
<name>A0AAW1PAV5_9CHLO</name>
<accession>A0AAW1PAV5</accession>
<dbReference type="PROSITE" id="PS00131">
    <property type="entry name" value="CARBOXYPEPT_SER_SER"/>
    <property type="match status" value="1"/>
</dbReference>
<evidence type="ECO:0000256" key="3">
    <source>
        <dbReference type="ARBA" id="ARBA00022670"/>
    </source>
</evidence>